<dbReference type="EMBL" id="JANJYI010000006">
    <property type="protein sequence ID" value="KAK2646329.1"/>
    <property type="molecule type" value="Genomic_DNA"/>
</dbReference>
<dbReference type="PANTHER" id="PTHR31286:SF167">
    <property type="entry name" value="OS09G0268800 PROTEIN"/>
    <property type="match status" value="1"/>
</dbReference>
<dbReference type="AlphaFoldDB" id="A0AAD9U1T1"/>
<evidence type="ECO:0000313" key="3">
    <source>
        <dbReference type="Proteomes" id="UP001280121"/>
    </source>
</evidence>
<organism evidence="2 3">
    <name type="scientific">Dipteronia dyeriana</name>
    <dbReference type="NCBI Taxonomy" id="168575"/>
    <lineage>
        <taxon>Eukaryota</taxon>
        <taxon>Viridiplantae</taxon>
        <taxon>Streptophyta</taxon>
        <taxon>Embryophyta</taxon>
        <taxon>Tracheophyta</taxon>
        <taxon>Spermatophyta</taxon>
        <taxon>Magnoliopsida</taxon>
        <taxon>eudicotyledons</taxon>
        <taxon>Gunneridae</taxon>
        <taxon>Pentapetalae</taxon>
        <taxon>rosids</taxon>
        <taxon>malvids</taxon>
        <taxon>Sapindales</taxon>
        <taxon>Sapindaceae</taxon>
        <taxon>Hippocastanoideae</taxon>
        <taxon>Acereae</taxon>
        <taxon>Dipteronia</taxon>
    </lineage>
</organism>
<gene>
    <name evidence="2" type="ORF">Ddye_021524</name>
</gene>
<dbReference type="PANTHER" id="PTHR31286">
    <property type="entry name" value="GLYCINE-RICH CELL WALL STRUCTURAL PROTEIN 1.8-LIKE"/>
    <property type="match status" value="1"/>
</dbReference>
<dbReference type="InterPro" id="IPR040256">
    <property type="entry name" value="At4g02000-like"/>
</dbReference>
<reference evidence="2" key="1">
    <citation type="journal article" date="2023" name="Plant J.">
        <title>Genome sequences and population genomics provide insights into the demographic history, inbreeding, and mutation load of two 'living fossil' tree species of Dipteronia.</title>
        <authorList>
            <person name="Feng Y."/>
            <person name="Comes H.P."/>
            <person name="Chen J."/>
            <person name="Zhu S."/>
            <person name="Lu R."/>
            <person name="Zhang X."/>
            <person name="Li P."/>
            <person name="Qiu J."/>
            <person name="Olsen K.M."/>
            <person name="Qiu Y."/>
        </authorList>
    </citation>
    <scope>NUCLEOTIDE SEQUENCE</scope>
    <source>
        <strain evidence="2">KIB01</strain>
    </source>
</reference>
<proteinExistence type="predicted"/>
<evidence type="ECO:0000259" key="1">
    <source>
        <dbReference type="Pfam" id="PF14111"/>
    </source>
</evidence>
<dbReference type="Proteomes" id="UP001280121">
    <property type="component" value="Unassembled WGS sequence"/>
</dbReference>
<protein>
    <recommendedName>
        <fullName evidence="1">DUF4283 domain-containing protein</fullName>
    </recommendedName>
</protein>
<dbReference type="InterPro" id="IPR025558">
    <property type="entry name" value="DUF4283"/>
</dbReference>
<comment type="caution">
    <text evidence="2">The sequence shown here is derived from an EMBL/GenBank/DDBJ whole genome shotgun (WGS) entry which is preliminary data.</text>
</comment>
<feature type="domain" description="DUF4283" evidence="1">
    <location>
        <begin position="34"/>
        <end position="109"/>
    </location>
</feature>
<evidence type="ECO:0000313" key="2">
    <source>
        <dbReference type="EMBL" id="KAK2646329.1"/>
    </source>
</evidence>
<name>A0AAD9U1T1_9ROSI</name>
<keyword evidence="3" id="KW-1185">Reference proteome</keyword>
<accession>A0AAD9U1T1</accession>
<sequence length="211" mass="24429">MSADETVRLCSTMSLKDWEGLVRRLNEELLDDGKKKLSLCLVGKILGNKLINREVLRLVILRAWRVRKEMTMEVVTNNIFKFYFQDPEDRKRVLTGGPCIFDNYLLVLEEPTGRGDVLSMKLHRAKFWIRIHNVSLLCMTKRIGRFLGSIIGDVLDIDEGESGDFDGEYIKVNVAIDVDKLLRRCLCIDVLRDGVEFVMLLRYECLPDHCF</sequence>
<dbReference type="Pfam" id="PF14111">
    <property type="entry name" value="DUF4283"/>
    <property type="match status" value="1"/>
</dbReference>